<accession>A0A6D2IN88</accession>
<proteinExistence type="predicted"/>
<gene>
    <name evidence="2" type="ORF">MERR_LOCUS17807</name>
</gene>
<evidence type="ECO:0000313" key="2">
    <source>
        <dbReference type="EMBL" id="CAA7030572.1"/>
    </source>
</evidence>
<dbReference type="OrthoDB" id="1938430at2759"/>
<keyword evidence="3" id="KW-1185">Reference proteome</keyword>
<feature type="domain" description="Reverse transcriptase zinc-binding" evidence="1">
    <location>
        <begin position="2"/>
        <end position="46"/>
    </location>
</feature>
<name>A0A6D2IN88_9BRAS</name>
<sequence length="162" mass="18455">MRGRLATRDRLLSWGLNVPVNCLLCNAIPESANHLLTECVFSSEIWSRLFHHQIFTLPTLIDEIVLWCYSISGNSKLNTISMLLVHATVYFLWKERNARLHSSVAKTTDAIIKEIHLLIRAKLFGLDRSLLNQTRLATSSSSSSALSQQDSFLSNWFAYFQV</sequence>
<dbReference type="InterPro" id="IPR026960">
    <property type="entry name" value="RVT-Znf"/>
</dbReference>
<evidence type="ECO:0000259" key="1">
    <source>
        <dbReference type="Pfam" id="PF13966"/>
    </source>
</evidence>
<organism evidence="2 3">
    <name type="scientific">Microthlaspi erraticum</name>
    <dbReference type="NCBI Taxonomy" id="1685480"/>
    <lineage>
        <taxon>Eukaryota</taxon>
        <taxon>Viridiplantae</taxon>
        <taxon>Streptophyta</taxon>
        <taxon>Embryophyta</taxon>
        <taxon>Tracheophyta</taxon>
        <taxon>Spermatophyta</taxon>
        <taxon>Magnoliopsida</taxon>
        <taxon>eudicotyledons</taxon>
        <taxon>Gunneridae</taxon>
        <taxon>Pentapetalae</taxon>
        <taxon>rosids</taxon>
        <taxon>malvids</taxon>
        <taxon>Brassicales</taxon>
        <taxon>Brassicaceae</taxon>
        <taxon>Coluteocarpeae</taxon>
        <taxon>Microthlaspi</taxon>
    </lineage>
</organism>
<dbReference type="AlphaFoldDB" id="A0A6D2IN88"/>
<dbReference type="PANTHER" id="PTHR33116:SF84">
    <property type="entry name" value="RNA-DIRECTED DNA POLYMERASE"/>
    <property type="match status" value="1"/>
</dbReference>
<comment type="caution">
    <text evidence="2">The sequence shown here is derived from an EMBL/GenBank/DDBJ whole genome shotgun (WGS) entry which is preliminary data.</text>
</comment>
<dbReference type="Proteomes" id="UP000467841">
    <property type="component" value="Unassembled WGS sequence"/>
</dbReference>
<dbReference type="PANTHER" id="PTHR33116">
    <property type="entry name" value="REVERSE TRANSCRIPTASE ZINC-BINDING DOMAIN-CONTAINING PROTEIN-RELATED-RELATED"/>
    <property type="match status" value="1"/>
</dbReference>
<dbReference type="Pfam" id="PF13966">
    <property type="entry name" value="zf-RVT"/>
    <property type="match status" value="1"/>
</dbReference>
<dbReference type="EMBL" id="CACVBM020001096">
    <property type="protein sequence ID" value="CAA7030572.1"/>
    <property type="molecule type" value="Genomic_DNA"/>
</dbReference>
<evidence type="ECO:0000313" key="3">
    <source>
        <dbReference type="Proteomes" id="UP000467841"/>
    </source>
</evidence>
<protein>
    <recommendedName>
        <fullName evidence="1">Reverse transcriptase zinc-binding domain-containing protein</fullName>
    </recommendedName>
</protein>
<reference evidence="2" key="1">
    <citation type="submission" date="2020-01" db="EMBL/GenBank/DDBJ databases">
        <authorList>
            <person name="Mishra B."/>
        </authorList>
    </citation>
    <scope>NUCLEOTIDE SEQUENCE [LARGE SCALE GENOMIC DNA]</scope>
</reference>